<evidence type="ECO:0000256" key="5">
    <source>
        <dbReference type="SAM" id="Coils"/>
    </source>
</evidence>
<gene>
    <name evidence="8" type="ORF">AFL01nite_00840</name>
</gene>
<name>A0A512HQN1_9ACTN</name>
<feature type="chain" id="PRO_5021759224" description="NlpC/P60 domain-containing protein" evidence="6">
    <location>
        <begin position="29"/>
        <end position="319"/>
    </location>
</feature>
<feature type="coiled-coil region" evidence="5">
    <location>
        <begin position="135"/>
        <end position="187"/>
    </location>
</feature>
<proteinExistence type="inferred from homology"/>
<reference evidence="8 9" key="1">
    <citation type="submission" date="2019-07" db="EMBL/GenBank/DDBJ databases">
        <title>Whole genome shotgun sequence of Aeromicrobium flavum NBRC 107625.</title>
        <authorList>
            <person name="Hosoyama A."/>
            <person name="Uohara A."/>
            <person name="Ohji S."/>
            <person name="Ichikawa N."/>
        </authorList>
    </citation>
    <scope>NUCLEOTIDE SEQUENCE [LARGE SCALE GENOMIC DNA]</scope>
    <source>
        <strain evidence="8 9">NBRC 107625</strain>
    </source>
</reference>
<evidence type="ECO:0000256" key="6">
    <source>
        <dbReference type="SAM" id="SignalP"/>
    </source>
</evidence>
<feature type="coiled-coil region" evidence="5">
    <location>
        <begin position="34"/>
        <end position="71"/>
    </location>
</feature>
<feature type="domain" description="NlpC/P60" evidence="7">
    <location>
        <begin position="206"/>
        <end position="319"/>
    </location>
</feature>
<dbReference type="PROSITE" id="PS51935">
    <property type="entry name" value="NLPC_P60"/>
    <property type="match status" value="1"/>
</dbReference>
<sequence length="319" mass="33682">MRFRTAAAAMAASAFVAGSFIVVSPAIAEPEVTRADVEKAFDRAEAANETLNQLTADADALDARIDEVGSEIRSIRKVYKVQRNELGADIVQQQMEQPLGPTVGLLGSQDPDLFIEGLSAIDALNTTRADALESFTRTRVELEKRQAQLDEHQRELDAKLGKAEKTQKKLTAAYREAKSDLARLSAAERTEMNQGGDVTPVSNAGAGAAKKAIAFAMSQLGDPYVYGGTGPNGWDCSGLMMKAYAAAGVSIPRVVGPQIAAGRKVSAGELQPGDLVAYPSMAHIGMYLGGGKVIHAPRPGKSVEITSLSSGFGVYARVS</sequence>
<evidence type="ECO:0000256" key="3">
    <source>
        <dbReference type="ARBA" id="ARBA00022801"/>
    </source>
</evidence>
<dbReference type="Gene3D" id="3.90.1720.10">
    <property type="entry name" value="endopeptidase domain like (from Nostoc punctiforme)"/>
    <property type="match status" value="1"/>
</dbReference>
<evidence type="ECO:0000313" key="9">
    <source>
        <dbReference type="Proteomes" id="UP000321769"/>
    </source>
</evidence>
<dbReference type="SUPFAM" id="SSF54001">
    <property type="entry name" value="Cysteine proteinases"/>
    <property type="match status" value="1"/>
</dbReference>
<evidence type="ECO:0000256" key="1">
    <source>
        <dbReference type="ARBA" id="ARBA00007074"/>
    </source>
</evidence>
<protein>
    <recommendedName>
        <fullName evidence="7">NlpC/P60 domain-containing protein</fullName>
    </recommendedName>
</protein>
<dbReference type="RefSeq" id="WP_146825119.1">
    <property type="nucleotide sequence ID" value="NZ_BAAAYQ010000001.1"/>
</dbReference>
<dbReference type="GO" id="GO:0006508">
    <property type="term" value="P:proteolysis"/>
    <property type="evidence" value="ECO:0007669"/>
    <property type="project" value="UniProtKB-KW"/>
</dbReference>
<feature type="signal peptide" evidence="6">
    <location>
        <begin position="1"/>
        <end position="28"/>
    </location>
</feature>
<dbReference type="InterPro" id="IPR051794">
    <property type="entry name" value="PG_Endopeptidase_C40"/>
</dbReference>
<comment type="similarity">
    <text evidence="1">Belongs to the peptidase C40 family.</text>
</comment>
<dbReference type="GO" id="GO:0008234">
    <property type="term" value="F:cysteine-type peptidase activity"/>
    <property type="evidence" value="ECO:0007669"/>
    <property type="project" value="UniProtKB-KW"/>
</dbReference>
<keyword evidence="4" id="KW-0788">Thiol protease</keyword>
<dbReference type="AlphaFoldDB" id="A0A512HQN1"/>
<keyword evidence="9" id="KW-1185">Reference proteome</keyword>
<evidence type="ECO:0000313" key="8">
    <source>
        <dbReference type="EMBL" id="GEO87757.1"/>
    </source>
</evidence>
<dbReference type="Pfam" id="PF00877">
    <property type="entry name" value="NLPC_P60"/>
    <property type="match status" value="1"/>
</dbReference>
<dbReference type="OrthoDB" id="5177647at2"/>
<dbReference type="PANTHER" id="PTHR47359:SF3">
    <property type="entry name" value="NLP_P60 DOMAIN-CONTAINING PROTEIN-RELATED"/>
    <property type="match status" value="1"/>
</dbReference>
<dbReference type="PANTHER" id="PTHR47359">
    <property type="entry name" value="PEPTIDOGLYCAN DL-ENDOPEPTIDASE CWLO"/>
    <property type="match status" value="1"/>
</dbReference>
<evidence type="ECO:0000259" key="7">
    <source>
        <dbReference type="PROSITE" id="PS51935"/>
    </source>
</evidence>
<evidence type="ECO:0000256" key="2">
    <source>
        <dbReference type="ARBA" id="ARBA00022670"/>
    </source>
</evidence>
<keyword evidence="5" id="KW-0175">Coiled coil</keyword>
<accession>A0A512HQN1</accession>
<keyword evidence="3" id="KW-0378">Hydrolase</keyword>
<dbReference type="Gene3D" id="6.10.250.3150">
    <property type="match status" value="1"/>
</dbReference>
<comment type="caution">
    <text evidence="8">The sequence shown here is derived from an EMBL/GenBank/DDBJ whole genome shotgun (WGS) entry which is preliminary data.</text>
</comment>
<evidence type="ECO:0000256" key="4">
    <source>
        <dbReference type="ARBA" id="ARBA00022807"/>
    </source>
</evidence>
<dbReference type="InterPro" id="IPR000064">
    <property type="entry name" value="NLP_P60_dom"/>
</dbReference>
<dbReference type="Proteomes" id="UP000321769">
    <property type="component" value="Unassembled WGS sequence"/>
</dbReference>
<keyword evidence="6" id="KW-0732">Signal</keyword>
<dbReference type="InterPro" id="IPR038765">
    <property type="entry name" value="Papain-like_cys_pep_sf"/>
</dbReference>
<organism evidence="8 9">
    <name type="scientific">Aeromicrobium flavum</name>
    <dbReference type="NCBI Taxonomy" id="416568"/>
    <lineage>
        <taxon>Bacteria</taxon>
        <taxon>Bacillati</taxon>
        <taxon>Actinomycetota</taxon>
        <taxon>Actinomycetes</taxon>
        <taxon>Propionibacteriales</taxon>
        <taxon>Nocardioidaceae</taxon>
        <taxon>Aeromicrobium</taxon>
    </lineage>
</organism>
<dbReference type="EMBL" id="BJZQ01000001">
    <property type="protein sequence ID" value="GEO87757.1"/>
    <property type="molecule type" value="Genomic_DNA"/>
</dbReference>
<keyword evidence="2" id="KW-0645">Protease</keyword>